<name>A0A378T894_9MYCO</name>
<organism evidence="2 3">
    <name type="scientific">Mycolicibacterium tokaiense</name>
    <dbReference type="NCBI Taxonomy" id="39695"/>
    <lineage>
        <taxon>Bacteria</taxon>
        <taxon>Bacillati</taxon>
        <taxon>Actinomycetota</taxon>
        <taxon>Actinomycetes</taxon>
        <taxon>Mycobacteriales</taxon>
        <taxon>Mycobacteriaceae</taxon>
        <taxon>Mycolicibacterium</taxon>
    </lineage>
</organism>
<feature type="signal peptide" evidence="1">
    <location>
        <begin position="1"/>
        <end position="30"/>
    </location>
</feature>
<proteinExistence type="predicted"/>
<dbReference type="Proteomes" id="UP000254978">
    <property type="component" value="Unassembled WGS sequence"/>
</dbReference>
<feature type="chain" id="PRO_5016888219" evidence="1">
    <location>
        <begin position="31"/>
        <end position="168"/>
    </location>
</feature>
<evidence type="ECO:0000313" key="3">
    <source>
        <dbReference type="Proteomes" id="UP000254978"/>
    </source>
</evidence>
<keyword evidence="3" id="KW-1185">Reference proteome</keyword>
<evidence type="ECO:0000256" key="1">
    <source>
        <dbReference type="SAM" id="SignalP"/>
    </source>
</evidence>
<keyword evidence="1" id="KW-0732">Signal</keyword>
<gene>
    <name evidence="2" type="ORF">NCTC10821_00529</name>
</gene>
<accession>A0A378T894</accession>
<evidence type="ECO:0000313" key="2">
    <source>
        <dbReference type="EMBL" id="STZ57032.1"/>
    </source>
</evidence>
<reference evidence="2 3" key="1">
    <citation type="submission" date="2018-06" db="EMBL/GenBank/DDBJ databases">
        <authorList>
            <consortium name="Pathogen Informatics"/>
            <person name="Doyle S."/>
        </authorList>
    </citation>
    <scope>NUCLEOTIDE SEQUENCE [LARGE SCALE GENOMIC DNA]</scope>
    <source>
        <strain evidence="2 3">NCTC10821</strain>
    </source>
</reference>
<dbReference type="RefSeq" id="WP_115277414.1">
    <property type="nucleotide sequence ID" value="NZ_AP022600.1"/>
</dbReference>
<protein>
    <submittedName>
        <fullName evidence="2">Exported alanine and valine rich protein</fullName>
    </submittedName>
</protein>
<dbReference type="AlphaFoldDB" id="A0A378T894"/>
<dbReference type="OrthoDB" id="4624706at2"/>
<sequence>MRRMRRWFSILLLAAAVLGFGTVTAPAAGAADTVIGRMGDTLRVEFLGIVADVTVLPPVPSEIPPGFGYPPRSPRQQVWKSQVVVQAKQMPVPYAMGVSFWFRGVTPTGDAYEPRNSDAPDALQHGLLNAPAGSTVTGWVYWDCYRDLVTNVVLIDKKTGVRLAQWNM</sequence>
<dbReference type="EMBL" id="UGQT01000001">
    <property type="protein sequence ID" value="STZ57032.1"/>
    <property type="molecule type" value="Genomic_DNA"/>
</dbReference>